<dbReference type="EMBL" id="JABCIY010000204">
    <property type="protein sequence ID" value="KAF7188786.1"/>
    <property type="molecule type" value="Genomic_DNA"/>
</dbReference>
<dbReference type="Proteomes" id="UP000660729">
    <property type="component" value="Unassembled WGS sequence"/>
</dbReference>
<proteinExistence type="predicted"/>
<evidence type="ECO:0000313" key="1">
    <source>
        <dbReference type="EMBL" id="KAF7188786.1"/>
    </source>
</evidence>
<protein>
    <submittedName>
        <fullName evidence="1">Uncharacterized protein</fullName>
    </submittedName>
</protein>
<reference evidence="1" key="1">
    <citation type="submission" date="2020-04" db="EMBL/GenBank/DDBJ databases">
        <title>Draft genome resource of the tomato pathogen Pseudocercospora fuligena.</title>
        <authorList>
            <person name="Zaccaron A."/>
        </authorList>
    </citation>
    <scope>NUCLEOTIDE SEQUENCE</scope>
    <source>
        <strain evidence="1">PF001</strain>
    </source>
</reference>
<name>A0A8H6RCW6_9PEZI</name>
<keyword evidence="2" id="KW-1185">Reference proteome</keyword>
<gene>
    <name evidence="1" type="ORF">HII31_09709</name>
</gene>
<dbReference type="AlphaFoldDB" id="A0A8H6RCW6"/>
<sequence length="169" mass="19035">MQFTHLTDLSKMETSIHVSPGLPFYALDFVLQPPTSTAALPAPVTSISARKRDNLASARDKLSFRKQEALPPGQTRYIDYDLVIIAHNLRAKTFWSFIKWLLRTYTILSLVTGIANPTRVRAPRFPFYKKAFAARLADNLRSGRWWVGGDETGGIAQTVALEILKMLRS</sequence>
<organism evidence="1 2">
    <name type="scientific">Pseudocercospora fuligena</name>
    <dbReference type="NCBI Taxonomy" id="685502"/>
    <lineage>
        <taxon>Eukaryota</taxon>
        <taxon>Fungi</taxon>
        <taxon>Dikarya</taxon>
        <taxon>Ascomycota</taxon>
        <taxon>Pezizomycotina</taxon>
        <taxon>Dothideomycetes</taxon>
        <taxon>Dothideomycetidae</taxon>
        <taxon>Mycosphaerellales</taxon>
        <taxon>Mycosphaerellaceae</taxon>
        <taxon>Pseudocercospora</taxon>
    </lineage>
</organism>
<dbReference type="OrthoDB" id="3646053at2759"/>
<accession>A0A8H6RCW6</accession>
<comment type="caution">
    <text evidence="1">The sequence shown here is derived from an EMBL/GenBank/DDBJ whole genome shotgun (WGS) entry which is preliminary data.</text>
</comment>
<evidence type="ECO:0000313" key="2">
    <source>
        <dbReference type="Proteomes" id="UP000660729"/>
    </source>
</evidence>